<dbReference type="RefSeq" id="WP_043144431.1">
    <property type="nucleotide sequence ID" value="NZ_JSUQ01000016.1"/>
</dbReference>
<evidence type="ECO:0000256" key="3">
    <source>
        <dbReference type="ARBA" id="ARBA00023239"/>
    </source>
</evidence>
<dbReference type="InterPro" id="IPR015813">
    <property type="entry name" value="Pyrv/PenolPyrv_kinase-like_dom"/>
</dbReference>
<dbReference type="InterPro" id="IPR050251">
    <property type="entry name" value="HpcH-HpaI_aldolase"/>
</dbReference>
<evidence type="ECO:0000259" key="4">
    <source>
        <dbReference type="Pfam" id="PF03328"/>
    </source>
</evidence>
<evidence type="ECO:0000313" key="6">
    <source>
        <dbReference type="Proteomes" id="UP000030960"/>
    </source>
</evidence>
<dbReference type="InterPro" id="IPR040442">
    <property type="entry name" value="Pyrv_kinase-like_dom_sf"/>
</dbReference>
<dbReference type="AlphaFoldDB" id="A0A0B3RU49"/>
<sequence length="259" mass="26869">MNSPKTRFRDAFLNGETLIGSFLKIANTQPAEILGAAGYDFVVVDEEHAPFSRESTDRIILACKAWDIAALVRVQGPAPEMILSVLDCGADGVLVPHVDSAEKARAVVSAARYAGGARGYSPTTRAGRFGGARMQAHTEAQDARVTVIAMIEDVAALDHLDEIMVVDGLDGIFIGRGDLTVAMGQSSGTAAPVVEAVGMITDAARRAGKAICVMSSSASDMRSLAAQGATAFITSSDQTLLKSAAAQGLEEARAALAST</sequence>
<dbReference type="PATRIC" id="fig|1515334.3.peg.3804"/>
<dbReference type="GO" id="GO:0005737">
    <property type="term" value="C:cytoplasm"/>
    <property type="evidence" value="ECO:0007669"/>
    <property type="project" value="TreeGrafter"/>
</dbReference>
<dbReference type="PANTHER" id="PTHR30502">
    <property type="entry name" value="2-KETO-3-DEOXY-L-RHAMNONATE ALDOLASE"/>
    <property type="match status" value="1"/>
</dbReference>
<organism evidence="5 6">
    <name type="scientific">Mameliella alba</name>
    <dbReference type="NCBI Taxonomy" id="561184"/>
    <lineage>
        <taxon>Bacteria</taxon>
        <taxon>Pseudomonadati</taxon>
        <taxon>Pseudomonadota</taxon>
        <taxon>Alphaproteobacteria</taxon>
        <taxon>Rhodobacterales</taxon>
        <taxon>Roseobacteraceae</taxon>
        <taxon>Mameliella</taxon>
    </lineage>
</organism>
<keyword evidence="2" id="KW-0479">Metal-binding</keyword>
<dbReference type="OrthoDB" id="9802624at2"/>
<feature type="domain" description="HpcH/HpaI aldolase/citrate lyase" evidence="4">
    <location>
        <begin position="19"/>
        <end position="241"/>
    </location>
</feature>
<keyword evidence="3" id="KW-0456">Lyase</keyword>
<comment type="similarity">
    <text evidence="1">Belongs to the HpcH/HpaI aldolase family.</text>
</comment>
<evidence type="ECO:0000313" key="5">
    <source>
        <dbReference type="EMBL" id="KHQ51617.1"/>
    </source>
</evidence>
<dbReference type="GO" id="GO:0046872">
    <property type="term" value="F:metal ion binding"/>
    <property type="evidence" value="ECO:0007669"/>
    <property type="project" value="UniProtKB-KW"/>
</dbReference>
<comment type="caution">
    <text evidence="5">The sequence shown here is derived from an EMBL/GenBank/DDBJ whole genome shotgun (WGS) entry which is preliminary data.</text>
</comment>
<evidence type="ECO:0000256" key="1">
    <source>
        <dbReference type="ARBA" id="ARBA00005568"/>
    </source>
</evidence>
<dbReference type="SUPFAM" id="SSF51621">
    <property type="entry name" value="Phosphoenolpyruvate/pyruvate domain"/>
    <property type="match status" value="1"/>
</dbReference>
<dbReference type="EMBL" id="JSUQ01000016">
    <property type="protein sequence ID" value="KHQ51617.1"/>
    <property type="molecule type" value="Genomic_DNA"/>
</dbReference>
<name>A0A0B3RU49_9RHOB</name>
<dbReference type="Gene3D" id="3.20.20.60">
    <property type="entry name" value="Phosphoenolpyruvate-binding domains"/>
    <property type="match status" value="1"/>
</dbReference>
<accession>A0A0B3RU49</accession>
<dbReference type="Pfam" id="PF03328">
    <property type="entry name" value="HpcH_HpaI"/>
    <property type="match status" value="1"/>
</dbReference>
<evidence type="ECO:0000256" key="2">
    <source>
        <dbReference type="ARBA" id="ARBA00022723"/>
    </source>
</evidence>
<keyword evidence="6" id="KW-1185">Reference proteome</keyword>
<dbReference type="PANTHER" id="PTHR30502:SF0">
    <property type="entry name" value="PHOSPHOENOLPYRUVATE CARBOXYLASE FAMILY PROTEIN"/>
    <property type="match status" value="1"/>
</dbReference>
<protein>
    <submittedName>
        <fullName evidence="5">HpcH/HpaI aldolase</fullName>
    </submittedName>
</protein>
<reference evidence="5 6" key="1">
    <citation type="submission" date="2014-10" db="EMBL/GenBank/DDBJ databases">
        <title>Genome sequence of Ponticoccus sp. strain UMTAT08 isolated from clonal culture of toxic dinoflagellate Alexandrium tamiyavanichii.</title>
        <authorList>
            <person name="Gan H.Y."/>
            <person name="Muhd D.-D."/>
            <person name="Mohd Noor M.E."/>
            <person name="Yeong Y.S."/>
            <person name="Usup G."/>
        </authorList>
    </citation>
    <scope>NUCLEOTIDE SEQUENCE [LARGE SCALE GENOMIC DNA]</scope>
    <source>
        <strain evidence="5 6">UMTAT08</strain>
    </source>
</reference>
<dbReference type="GO" id="GO:0016832">
    <property type="term" value="F:aldehyde-lyase activity"/>
    <property type="evidence" value="ECO:0007669"/>
    <property type="project" value="TreeGrafter"/>
</dbReference>
<proteinExistence type="inferred from homology"/>
<gene>
    <name evidence="5" type="ORF">OA50_03779</name>
</gene>
<dbReference type="Proteomes" id="UP000030960">
    <property type="component" value="Unassembled WGS sequence"/>
</dbReference>
<dbReference type="InterPro" id="IPR005000">
    <property type="entry name" value="Aldolase/citrate-lyase_domain"/>
</dbReference>